<dbReference type="InterPro" id="IPR009279">
    <property type="entry name" value="Portal_Mu"/>
</dbReference>
<dbReference type="Pfam" id="PF06074">
    <property type="entry name" value="Portal_Mu"/>
    <property type="match status" value="1"/>
</dbReference>
<evidence type="ECO:0000313" key="2">
    <source>
        <dbReference type="Proteomes" id="UP000224728"/>
    </source>
</evidence>
<dbReference type="Proteomes" id="UP000224728">
    <property type="component" value="Segment"/>
</dbReference>
<proteinExistence type="predicted"/>
<keyword evidence="2" id="KW-1185">Reference proteome</keyword>
<gene>
    <name evidence="1" type="ORF">SEA_PICCOLETTO_3</name>
</gene>
<name>A0A222Z989_9CAUD</name>
<evidence type="ECO:0000313" key="1">
    <source>
        <dbReference type="EMBL" id="ASR80634.1"/>
    </source>
</evidence>
<reference evidence="1 2" key="1">
    <citation type="submission" date="2017-06" db="EMBL/GenBank/DDBJ databases">
        <authorList>
            <person name="Alvidrez A."/>
            <person name="Amparan D."/>
            <person name="Behrens K."/>
            <person name="Bonilla R."/>
            <person name="Bustillos I."/>
            <person name="Echeverri J."/>
            <person name="Girard H.G."/>
            <person name="Hidrogo M."/>
            <person name="Lujan J."/>
            <person name="Martinez M."/>
            <person name="Ontiveros C."/>
            <person name="Piedra M."/>
            <person name="Reyes N."/>
            <person name="Reyes P."/>
            <person name="Saenz P."/>
            <person name="Sanchez B."/>
            <person name="Suarez P."/>
            <person name="Torres G."/>
            <person name="Klyczek K."/>
            <person name="Garlena R.A."/>
            <person name="Russell D.A."/>
            <person name="Pope W.H."/>
            <person name="Jacobs-Sera D."/>
            <person name="Hendrix R.W."/>
            <person name="Hatfull G.F."/>
        </authorList>
    </citation>
    <scope>NUCLEOTIDE SEQUENCE [LARGE SCALE GENOMIC DNA]</scope>
</reference>
<dbReference type="EMBL" id="MF189177">
    <property type="protein sequence ID" value="ASR80634.1"/>
    <property type="molecule type" value="Genomic_DNA"/>
</dbReference>
<organism evidence="1 2">
    <name type="scientific">Arthrobacter phage Piccoletto</name>
    <dbReference type="NCBI Taxonomy" id="2024282"/>
    <lineage>
        <taxon>Viruses</taxon>
        <taxon>Duplodnaviria</taxon>
        <taxon>Heunggongvirae</taxon>
        <taxon>Uroviricota</taxon>
        <taxon>Caudoviricetes</taxon>
        <taxon>Berryhillviridae</taxon>
        <taxon>Jawnskivirus</taxon>
        <taxon>Jawnskivirus piccoletto</taxon>
        <taxon>Marthavirus piccoletto</taxon>
    </lineage>
</organism>
<sequence>MVNIDKEIGTPGGVALNPERWFKRGGNSQGDYVVDPLERNIDLKFPANIAVFDEMRTTEGQIGSLLSAATLPIMAAKWQLQGSDVRPKVMKFVEQNIGLAKPGESLVRRRRQGIVWKEHLEQACLFMPFGFMPFEQVYDVADISDELREDFDQDYVLYLRKLAPRLPRTIQQIHVNRDGGLAGITQEPLVERGWEEPKFIGVENLVMYTLKREGADWTGRSILRQAYKHYLINDGLVRLGAQIAERNGMGIPVIEYDPNTWDAASAEAVGAEFRAGARASLAVPVGSKARLMGVEGSTYDPLPMIKYHDEKIAGSALAMFLTLGHDAGARSLGDTFVDIFTQSVQAIADSIASTFTEHVIRDLVELNFGADEPYPVLVPGTLSENKKITSASLKELVDGGIIKVDDKLEDFVRQSEGLPERDPSTAREKAAPPVVAPVAAGGVIEPAVPADAVPVQLSAGHENKLTEMMQRIIELRTGERE</sequence>
<protein>
    <submittedName>
        <fullName evidence="1">Portal protein</fullName>
    </submittedName>
</protein>
<dbReference type="OrthoDB" id="2975at10239"/>
<accession>A0A222Z989</accession>